<keyword evidence="2 5" id="KW-0378">Hydrolase</keyword>
<dbReference type="InterPro" id="IPR029058">
    <property type="entry name" value="AB_hydrolase_fold"/>
</dbReference>
<evidence type="ECO:0000256" key="1">
    <source>
        <dbReference type="ARBA" id="ARBA00022729"/>
    </source>
</evidence>
<dbReference type="Pfam" id="PF01764">
    <property type="entry name" value="Lipase_3"/>
    <property type="match status" value="1"/>
</dbReference>
<dbReference type="CDD" id="cd00519">
    <property type="entry name" value="Lipase_3"/>
    <property type="match status" value="1"/>
</dbReference>
<dbReference type="SUPFAM" id="SSF53474">
    <property type="entry name" value="alpha/beta-Hydrolases"/>
    <property type="match status" value="1"/>
</dbReference>
<sequence length="367" mass="40122">MRFFVTFAAVSACLTSASQIPLVDTSSTNTTVSSTVFAELEELSRIVDISYCVGTAGTGISKPFTCLSRCSGFPSFELITTWNTGPLLSDSCGYLALSHAPAEKRIIVAFRGTYSLANTVLDLATVKQEYVPYPGSDDKADQKCDDCTAHMGFMRAWELTKDIVMPHIIALRASHPGYKLVLVGHSLGGAVAAFAGLDLENRGWKPTVTTFGEPRIGNDKLAAYFGRRFELNDTRQGDAGSRYRRVTHVDDPVPLLPLSEWGYTPHAGEIFITKSNLSPEVGDLRYCDGGADKECIAGQDDSLASVLENPVDGEKGVSLSESVKAMAHESRTGFGFPSRYKLWQLLFAHRDYFWRLGLCVPELHPEL</sequence>
<proteinExistence type="predicted"/>
<evidence type="ECO:0000256" key="2">
    <source>
        <dbReference type="ARBA" id="ARBA00022801"/>
    </source>
</evidence>
<dbReference type="GO" id="GO:0006629">
    <property type="term" value="P:lipid metabolic process"/>
    <property type="evidence" value="ECO:0007669"/>
    <property type="project" value="InterPro"/>
</dbReference>
<reference evidence="6" key="1">
    <citation type="journal article" date="2020" name="Stud. Mycol.">
        <title>101 Dothideomycetes genomes: A test case for predicting lifestyles and emergence of pathogens.</title>
        <authorList>
            <person name="Haridas S."/>
            <person name="Albert R."/>
            <person name="Binder M."/>
            <person name="Bloem J."/>
            <person name="LaButti K."/>
            <person name="Salamov A."/>
            <person name="Andreopoulos B."/>
            <person name="Baker S."/>
            <person name="Barry K."/>
            <person name="Bills G."/>
            <person name="Bluhm B."/>
            <person name="Cannon C."/>
            <person name="Castanera R."/>
            <person name="Culley D."/>
            <person name="Daum C."/>
            <person name="Ezra D."/>
            <person name="Gonzalez J."/>
            <person name="Henrissat B."/>
            <person name="Kuo A."/>
            <person name="Liang C."/>
            <person name="Lipzen A."/>
            <person name="Lutzoni F."/>
            <person name="Magnuson J."/>
            <person name="Mondo S."/>
            <person name="Nolan M."/>
            <person name="Ohm R."/>
            <person name="Pangilinan J."/>
            <person name="Park H.-J."/>
            <person name="Ramirez L."/>
            <person name="Alfaro M."/>
            <person name="Sun H."/>
            <person name="Tritt A."/>
            <person name="Yoshinaga Y."/>
            <person name="Zwiers L.-H."/>
            <person name="Turgeon B."/>
            <person name="Goodwin S."/>
            <person name="Spatafora J."/>
            <person name="Crous P."/>
            <person name="Grigoriev I."/>
        </authorList>
    </citation>
    <scope>NUCLEOTIDE SEQUENCE [LARGE SCALE GENOMIC DNA]</scope>
    <source>
        <strain evidence="6">CECT 20119</strain>
    </source>
</reference>
<dbReference type="AlphaFoldDB" id="A0A6A6G8E3"/>
<dbReference type="Proteomes" id="UP000799538">
    <property type="component" value="Unassembled WGS sequence"/>
</dbReference>
<evidence type="ECO:0000313" key="6">
    <source>
        <dbReference type="Proteomes" id="UP000799538"/>
    </source>
</evidence>
<evidence type="ECO:0000256" key="3">
    <source>
        <dbReference type="SAM" id="SignalP"/>
    </source>
</evidence>
<evidence type="ECO:0000313" key="5">
    <source>
        <dbReference type="EMBL" id="KAF2221833.1"/>
    </source>
</evidence>
<dbReference type="InterPro" id="IPR051299">
    <property type="entry name" value="AB_hydrolase_lip/est"/>
</dbReference>
<feature type="domain" description="Fungal lipase-type" evidence="4">
    <location>
        <begin position="107"/>
        <end position="258"/>
    </location>
</feature>
<gene>
    <name evidence="5" type="ORF">BDZ85DRAFT_134091</name>
</gene>
<keyword evidence="6" id="KW-1185">Reference proteome</keyword>
<feature type="chain" id="PRO_5025611605" evidence="3">
    <location>
        <begin position="20"/>
        <end position="367"/>
    </location>
</feature>
<dbReference type="OrthoDB" id="438440at2759"/>
<dbReference type="PANTHER" id="PTHR46640">
    <property type="entry name" value="TRIACYLGLYCEROL LIPASE, PUTATIVE (AFU_ORTHOLOGUE AFUA_6G06510)-RELATED"/>
    <property type="match status" value="1"/>
</dbReference>
<dbReference type="GO" id="GO:0016787">
    <property type="term" value="F:hydrolase activity"/>
    <property type="evidence" value="ECO:0007669"/>
    <property type="project" value="UniProtKB-KW"/>
</dbReference>
<organism evidence="5 6">
    <name type="scientific">Elsinoe ampelina</name>
    <dbReference type="NCBI Taxonomy" id="302913"/>
    <lineage>
        <taxon>Eukaryota</taxon>
        <taxon>Fungi</taxon>
        <taxon>Dikarya</taxon>
        <taxon>Ascomycota</taxon>
        <taxon>Pezizomycotina</taxon>
        <taxon>Dothideomycetes</taxon>
        <taxon>Dothideomycetidae</taxon>
        <taxon>Myriangiales</taxon>
        <taxon>Elsinoaceae</taxon>
        <taxon>Elsinoe</taxon>
    </lineage>
</organism>
<evidence type="ECO:0000259" key="4">
    <source>
        <dbReference type="Pfam" id="PF01764"/>
    </source>
</evidence>
<dbReference type="EMBL" id="ML992509">
    <property type="protein sequence ID" value="KAF2221833.1"/>
    <property type="molecule type" value="Genomic_DNA"/>
</dbReference>
<dbReference type="PANTHER" id="PTHR46640:SF1">
    <property type="entry name" value="FUNGAL LIPASE-LIKE DOMAIN-CONTAINING PROTEIN-RELATED"/>
    <property type="match status" value="1"/>
</dbReference>
<dbReference type="InterPro" id="IPR002921">
    <property type="entry name" value="Fungal_lipase-type"/>
</dbReference>
<accession>A0A6A6G8E3</accession>
<keyword evidence="1 3" id="KW-0732">Signal</keyword>
<dbReference type="Gene3D" id="3.40.50.1820">
    <property type="entry name" value="alpha/beta hydrolase"/>
    <property type="match status" value="1"/>
</dbReference>
<protein>
    <submittedName>
        <fullName evidence="5">Alpha/Beta hydrolase protein</fullName>
    </submittedName>
</protein>
<name>A0A6A6G8E3_9PEZI</name>
<feature type="signal peptide" evidence="3">
    <location>
        <begin position="1"/>
        <end position="19"/>
    </location>
</feature>